<comment type="caution">
    <text evidence="1">The sequence shown here is derived from an EMBL/GenBank/DDBJ whole genome shotgun (WGS) entry which is preliminary data.</text>
</comment>
<evidence type="ECO:0000313" key="1">
    <source>
        <dbReference type="EMBL" id="KAF5360326.1"/>
    </source>
</evidence>
<organism evidence="1 2">
    <name type="scientific">Collybiopsis confluens</name>
    <dbReference type="NCBI Taxonomy" id="2823264"/>
    <lineage>
        <taxon>Eukaryota</taxon>
        <taxon>Fungi</taxon>
        <taxon>Dikarya</taxon>
        <taxon>Basidiomycota</taxon>
        <taxon>Agaricomycotina</taxon>
        <taxon>Agaricomycetes</taxon>
        <taxon>Agaricomycetidae</taxon>
        <taxon>Agaricales</taxon>
        <taxon>Marasmiineae</taxon>
        <taxon>Omphalotaceae</taxon>
        <taxon>Collybiopsis</taxon>
    </lineage>
</organism>
<proteinExistence type="predicted"/>
<sequence>MTGPDQCLPSPLKPLLCCLAPPSCTSAPSHRCPASLSDLFVTLGQDPYCCADCLPPRPSPHKPLPSRPPPSLTAPAASTALTPVTTPFSISEKPKIVGVIVATSPALTPPPTEPLQKHSD</sequence>
<gene>
    <name evidence="1" type="ORF">D9757_013946</name>
</gene>
<dbReference type="AlphaFoldDB" id="A0A8H5G8N0"/>
<protein>
    <submittedName>
        <fullName evidence="1">Uncharacterized protein</fullName>
    </submittedName>
</protein>
<name>A0A8H5G8N0_9AGAR</name>
<evidence type="ECO:0000313" key="2">
    <source>
        <dbReference type="Proteomes" id="UP000518752"/>
    </source>
</evidence>
<dbReference type="Proteomes" id="UP000518752">
    <property type="component" value="Unassembled WGS sequence"/>
</dbReference>
<dbReference type="EMBL" id="JAACJN010000214">
    <property type="protein sequence ID" value="KAF5360326.1"/>
    <property type="molecule type" value="Genomic_DNA"/>
</dbReference>
<keyword evidence="2" id="KW-1185">Reference proteome</keyword>
<accession>A0A8H5G8N0</accession>
<reference evidence="1 2" key="1">
    <citation type="journal article" date="2020" name="ISME J.">
        <title>Uncovering the hidden diversity of litter-decomposition mechanisms in mushroom-forming fungi.</title>
        <authorList>
            <person name="Floudas D."/>
            <person name="Bentzer J."/>
            <person name="Ahren D."/>
            <person name="Johansson T."/>
            <person name="Persson P."/>
            <person name="Tunlid A."/>
        </authorList>
    </citation>
    <scope>NUCLEOTIDE SEQUENCE [LARGE SCALE GENOMIC DNA]</scope>
    <source>
        <strain evidence="1 2">CBS 406.79</strain>
    </source>
</reference>